<accession>A0AB73U9D0</accession>
<evidence type="ECO:0000313" key="1">
    <source>
        <dbReference type="EMBL" id="QDF73581.1"/>
    </source>
</evidence>
<proteinExistence type="predicted"/>
<organism evidence="1 2">
    <name type="scientific">Mycobacteroides chelonae</name>
    <name type="common">Mycobacterium chelonae</name>
    <dbReference type="NCBI Taxonomy" id="1774"/>
    <lineage>
        <taxon>Bacteria</taxon>
        <taxon>Bacillati</taxon>
        <taxon>Actinomycetota</taxon>
        <taxon>Actinomycetes</taxon>
        <taxon>Mycobacteriales</taxon>
        <taxon>Mycobacteriaceae</taxon>
        <taxon>Mycobacteroides</taxon>
    </lineage>
</organism>
<sequence length="59" mass="6447">MPRRPRPSASRGPVVAAYADKIDYPCQNCGAESNSWCKTPEGRDQIAPCWNRGAKVGAR</sequence>
<evidence type="ECO:0000313" key="2">
    <source>
        <dbReference type="Proteomes" id="UP000317728"/>
    </source>
</evidence>
<reference evidence="1 2" key="1">
    <citation type="submission" date="2019-06" db="EMBL/GenBank/DDBJ databases">
        <title>Whole geneome sequnce of Mycobacteroides chelonae M77 isolated from bovine milk from Meghalaya, India.</title>
        <authorList>
            <person name="Vise E."/>
            <person name="Das S."/>
            <person name="Garg A."/>
            <person name="Ghatak S."/>
            <person name="Shakuntala I."/>
            <person name="Milton A.A.P."/>
            <person name="Karam A."/>
            <person name="Sanjukta R."/>
            <person name="Puro K."/>
            <person name="Sen A."/>
        </authorList>
    </citation>
    <scope>NUCLEOTIDE SEQUENCE [LARGE SCALE GENOMIC DNA]</scope>
    <source>
        <strain evidence="1 2">M77</strain>
    </source>
</reference>
<gene>
    <name evidence="1" type="ORF">FJK96_20705</name>
</gene>
<dbReference type="AlphaFoldDB" id="A0AB73U9D0"/>
<dbReference type="EMBL" id="CP041150">
    <property type="protein sequence ID" value="QDF73581.1"/>
    <property type="molecule type" value="Genomic_DNA"/>
</dbReference>
<dbReference type="Proteomes" id="UP000317728">
    <property type="component" value="Chromosome"/>
</dbReference>
<protein>
    <submittedName>
        <fullName evidence="1">Uncharacterized protein</fullName>
    </submittedName>
</protein>
<name>A0AB73U9D0_MYCCH</name>